<feature type="region of interest" description="Disordered" evidence="1">
    <location>
        <begin position="172"/>
        <end position="201"/>
    </location>
</feature>
<dbReference type="Proteomes" id="UP001152300">
    <property type="component" value="Unassembled WGS sequence"/>
</dbReference>
<gene>
    <name evidence="2" type="ORF">OCU04_005136</name>
</gene>
<evidence type="ECO:0000256" key="1">
    <source>
        <dbReference type="SAM" id="MobiDB-lite"/>
    </source>
</evidence>
<dbReference type="AlphaFoldDB" id="A0A9X0ARZ3"/>
<dbReference type="InterPro" id="IPR024526">
    <property type="entry name" value="DUF3807"/>
</dbReference>
<feature type="region of interest" description="Disordered" evidence="1">
    <location>
        <begin position="82"/>
        <end position="154"/>
    </location>
</feature>
<dbReference type="Pfam" id="PF12720">
    <property type="entry name" value="DUF3807"/>
    <property type="match status" value="1"/>
</dbReference>
<dbReference type="EMBL" id="JAPEIS010000005">
    <property type="protein sequence ID" value="KAJ8066043.1"/>
    <property type="molecule type" value="Genomic_DNA"/>
</dbReference>
<organism evidence="2 3">
    <name type="scientific">Sclerotinia nivalis</name>
    <dbReference type="NCBI Taxonomy" id="352851"/>
    <lineage>
        <taxon>Eukaryota</taxon>
        <taxon>Fungi</taxon>
        <taxon>Dikarya</taxon>
        <taxon>Ascomycota</taxon>
        <taxon>Pezizomycotina</taxon>
        <taxon>Leotiomycetes</taxon>
        <taxon>Helotiales</taxon>
        <taxon>Sclerotiniaceae</taxon>
        <taxon>Sclerotinia</taxon>
    </lineage>
</organism>
<feature type="compositionally biased region" description="Basic and acidic residues" evidence="1">
    <location>
        <begin position="140"/>
        <end position="154"/>
    </location>
</feature>
<dbReference type="PANTHER" id="PTHR40642:SF1">
    <property type="entry name" value="YALI0F31295P"/>
    <property type="match status" value="1"/>
</dbReference>
<protein>
    <submittedName>
        <fullName evidence="2">Uncharacterized protein</fullName>
    </submittedName>
</protein>
<accession>A0A9X0ARZ3</accession>
<dbReference type="PANTHER" id="PTHR40642">
    <property type="entry name" value="YALI0F31295P"/>
    <property type="match status" value="1"/>
</dbReference>
<keyword evidence="3" id="KW-1185">Reference proteome</keyword>
<sequence length="201" mass="22750">MSAPEVTQNDLVAFHAAHFGNTSTEHFAQQFLGPVEDTYEEEVEDDGLGYYSDGVKRTLTDEQIAIFRHSEIQAILRERRHAAESNETVDEQTTSEIPNIDHVEAEEEDGEVAENFSHPEPIGPVRPKKKSKKELKKIRKAQEAKEKGWFKQNVKPDLRKRTWDKVEKSIGSLAYDDDEGGGNSHASSSAPQRRKISYDDP</sequence>
<name>A0A9X0ARZ3_9HELO</name>
<proteinExistence type="predicted"/>
<feature type="compositionally biased region" description="Basic residues" evidence="1">
    <location>
        <begin position="126"/>
        <end position="139"/>
    </location>
</feature>
<reference evidence="2" key="1">
    <citation type="submission" date="2022-11" db="EMBL/GenBank/DDBJ databases">
        <title>Genome Resource of Sclerotinia nivalis Strain SnTB1, a Plant Pathogen Isolated from American Ginseng.</title>
        <authorList>
            <person name="Fan S."/>
        </authorList>
    </citation>
    <scope>NUCLEOTIDE SEQUENCE</scope>
    <source>
        <strain evidence="2">SnTB1</strain>
    </source>
</reference>
<evidence type="ECO:0000313" key="2">
    <source>
        <dbReference type="EMBL" id="KAJ8066043.1"/>
    </source>
</evidence>
<dbReference type="OrthoDB" id="5422320at2759"/>
<comment type="caution">
    <text evidence="2">The sequence shown here is derived from an EMBL/GenBank/DDBJ whole genome shotgun (WGS) entry which is preliminary data.</text>
</comment>
<evidence type="ECO:0000313" key="3">
    <source>
        <dbReference type="Proteomes" id="UP001152300"/>
    </source>
</evidence>